<feature type="non-terminal residue" evidence="2">
    <location>
        <position position="201"/>
    </location>
</feature>
<dbReference type="Proteomes" id="UP000249324">
    <property type="component" value="Unassembled WGS sequence"/>
</dbReference>
<feature type="compositionally biased region" description="Low complexity" evidence="1">
    <location>
        <begin position="1"/>
        <end position="27"/>
    </location>
</feature>
<dbReference type="EMBL" id="QGUI02000282">
    <property type="protein sequence ID" value="MFO7193823.1"/>
    <property type="molecule type" value="Genomic_DNA"/>
</dbReference>
<feature type="compositionally biased region" description="Basic and acidic residues" evidence="1">
    <location>
        <begin position="52"/>
        <end position="89"/>
    </location>
</feature>
<sequence length="201" mass="22217">MADATFADQAAATAAEDAEAEAILADAVSRDDDDDPEGADQLGDPGKRALQRMKEELKRERARRKEAERRAAEAAKKPDNTTDVEEVRRRAREEALAEAARERVTDRIEALAARRFADSEDAVAILLRRREVDDFLDGTRVDVDAIKAALEELAEDKPHLLAAPPVSNGRFDTGRGKQAMKAQLTQEDLRGMTPEQINQAR</sequence>
<feature type="region of interest" description="Disordered" evidence="1">
    <location>
        <begin position="1"/>
        <end position="89"/>
    </location>
</feature>
<accession>A0ABD6FIW7</accession>
<evidence type="ECO:0008006" key="4">
    <source>
        <dbReference type="Google" id="ProtNLM"/>
    </source>
</evidence>
<evidence type="ECO:0000256" key="1">
    <source>
        <dbReference type="SAM" id="MobiDB-lite"/>
    </source>
</evidence>
<comment type="caution">
    <text evidence="2">The sequence shown here is derived from an EMBL/GenBank/DDBJ whole genome shotgun (WGS) entry which is preliminary data.</text>
</comment>
<gene>
    <name evidence="2" type="ORF">DIU77_016385</name>
</gene>
<organism evidence="2 3">
    <name type="scientific">Thermocrispum agreste</name>
    <dbReference type="NCBI Taxonomy" id="37925"/>
    <lineage>
        <taxon>Bacteria</taxon>
        <taxon>Bacillati</taxon>
        <taxon>Actinomycetota</taxon>
        <taxon>Actinomycetes</taxon>
        <taxon>Pseudonocardiales</taxon>
        <taxon>Pseudonocardiaceae</taxon>
        <taxon>Thermocrispum</taxon>
    </lineage>
</organism>
<proteinExistence type="predicted"/>
<evidence type="ECO:0000313" key="3">
    <source>
        <dbReference type="Proteomes" id="UP000249324"/>
    </source>
</evidence>
<evidence type="ECO:0000313" key="2">
    <source>
        <dbReference type="EMBL" id="MFO7193823.1"/>
    </source>
</evidence>
<reference evidence="2 3" key="1">
    <citation type="journal article" date="2021" name="BMC Genomics">
        <title>Genome-resolved metagenome and metatranscriptome analyses of thermophilic composting reveal key bacterial players and their metabolic interactions.</title>
        <authorList>
            <person name="Braga L.P.P."/>
            <person name="Pereira R.V."/>
            <person name="Martins L.F."/>
            <person name="Moura L.M.S."/>
            <person name="Sanchez F.B."/>
            <person name="Patane J.S.L."/>
            <person name="da Silva A.M."/>
            <person name="Setubal J.C."/>
        </authorList>
    </citation>
    <scope>NUCLEOTIDE SEQUENCE [LARGE SCALE GENOMIC DNA]</scope>
    <source>
        <strain evidence="2">ZC4RG45</strain>
    </source>
</reference>
<dbReference type="AlphaFoldDB" id="A0ABD6FIW7"/>
<feature type="region of interest" description="Disordered" evidence="1">
    <location>
        <begin position="160"/>
        <end position="201"/>
    </location>
</feature>
<protein>
    <recommendedName>
        <fullName evidence="4">Scaffolding protein</fullName>
    </recommendedName>
</protein>
<name>A0ABD6FIW7_9PSEU</name>